<dbReference type="Pfam" id="PF02214">
    <property type="entry name" value="BTB_2"/>
    <property type="match status" value="1"/>
</dbReference>
<dbReference type="SMART" id="SM00225">
    <property type="entry name" value="BTB"/>
    <property type="match status" value="1"/>
</dbReference>
<dbReference type="SUPFAM" id="SSF54695">
    <property type="entry name" value="POZ domain"/>
    <property type="match status" value="1"/>
</dbReference>
<dbReference type="AlphaFoldDB" id="A0A8B8DM39"/>
<dbReference type="Proteomes" id="UP000694844">
    <property type="component" value="Chromosome 4"/>
</dbReference>
<name>A0A8B8DM39_CRAVI</name>
<feature type="region of interest" description="Disordered" evidence="1">
    <location>
        <begin position="86"/>
        <end position="204"/>
    </location>
</feature>
<reference evidence="4" key="1">
    <citation type="submission" date="2025-08" db="UniProtKB">
        <authorList>
            <consortium name="RefSeq"/>
        </authorList>
    </citation>
    <scope>IDENTIFICATION</scope>
    <source>
        <tissue evidence="4">Whole sample</tissue>
    </source>
</reference>
<feature type="compositionally biased region" description="Polar residues" evidence="1">
    <location>
        <begin position="178"/>
        <end position="188"/>
    </location>
</feature>
<proteinExistence type="predicted"/>
<organism evidence="3 4">
    <name type="scientific">Crassostrea virginica</name>
    <name type="common">Eastern oyster</name>
    <dbReference type="NCBI Taxonomy" id="6565"/>
    <lineage>
        <taxon>Eukaryota</taxon>
        <taxon>Metazoa</taxon>
        <taxon>Spiralia</taxon>
        <taxon>Lophotrochozoa</taxon>
        <taxon>Mollusca</taxon>
        <taxon>Bivalvia</taxon>
        <taxon>Autobranchia</taxon>
        <taxon>Pteriomorphia</taxon>
        <taxon>Ostreida</taxon>
        <taxon>Ostreoidea</taxon>
        <taxon>Ostreidae</taxon>
        <taxon>Crassostrea</taxon>
    </lineage>
</organism>
<dbReference type="RefSeq" id="XP_022329237.1">
    <property type="nucleotide sequence ID" value="XM_022473529.1"/>
</dbReference>
<dbReference type="PANTHER" id="PTHR11145:SF8">
    <property type="entry name" value="RE57120P"/>
    <property type="match status" value="1"/>
</dbReference>
<dbReference type="InterPro" id="IPR011333">
    <property type="entry name" value="SKP1/BTB/POZ_sf"/>
</dbReference>
<evidence type="ECO:0000313" key="4">
    <source>
        <dbReference type="RefSeq" id="XP_022329237.1"/>
    </source>
</evidence>
<accession>A0A8B8DM39</accession>
<evidence type="ECO:0000259" key="2">
    <source>
        <dbReference type="SMART" id="SM00225"/>
    </source>
</evidence>
<protein>
    <submittedName>
        <fullName evidence="4">Uncharacterized protein LOC111128089</fullName>
    </submittedName>
</protein>
<dbReference type="GO" id="GO:0051260">
    <property type="term" value="P:protein homooligomerization"/>
    <property type="evidence" value="ECO:0007669"/>
    <property type="project" value="InterPro"/>
</dbReference>
<dbReference type="KEGG" id="cvn:111128089"/>
<evidence type="ECO:0000256" key="1">
    <source>
        <dbReference type="SAM" id="MobiDB-lite"/>
    </source>
</evidence>
<dbReference type="OrthoDB" id="2414723at2759"/>
<dbReference type="InterPro" id="IPR003131">
    <property type="entry name" value="T1-type_BTB"/>
</dbReference>
<dbReference type="InterPro" id="IPR045068">
    <property type="entry name" value="BACURD1-3"/>
</dbReference>
<keyword evidence="3" id="KW-1185">Reference proteome</keyword>
<feature type="compositionally biased region" description="Low complexity" evidence="1">
    <location>
        <begin position="191"/>
        <end position="204"/>
    </location>
</feature>
<gene>
    <name evidence="4" type="primary">LOC111128089</name>
</gene>
<sequence>MTAVHSGFVFKCTTCGMILGRGDQKHGCEGRTLRRIKRTTLTMTPEEEREFEVFQRERGRHVIPCMKELPLVFSDQPYFPGQVKKRAQLTEPHSIKKKKKRQDGAKAAVLSPKPGKDTYAMPSKEVPLPLEKVTSSRVTNSTKKKDSTPPETPAALRKSFKRLFGDTLSDSEDEPEEGQNTALSSPDVSISEPPSTSTPVKSVTSTTVYEYDRVDSGTQTNTVSEQDPKSASIAQVQRERVGLDIGGEIFITSKSTLLRFPKSLFGRMLKDPTVSPCYTKDQADVYFLDRDPEFFRIILHFLRDGPRNINCHLPSDPVTLRKIHIEAVYYGLDTLADVIGNMMCVTLMGHSQFLEE</sequence>
<dbReference type="GeneID" id="111128089"/>
<dbReference type="CDD" id="cd18316">
    <property type="entry name" value="BTB_POZ_KCTD-like"/>
    <property type="match status" value="1"/>
</dbReference>
<dbReference type="InterPro" id="IPR000210">
    <property type="entry name" value="BTB/POZ_dom"/>
</dbReference>
<evidence type="ECO:0000313" key="3">
    <source>
        <dbReference type="Proteomes" id="UP000694844"/>
    </source>
</evidence>
<feature type="domain" description="BTB" evidence="2">
    <location>
        <begin position="239"/>
        <end position="347"/>
    </location>
</feature>
<dbReference type="Gene3D" id="3.30.710.10">
    <property type="entry name" value="Potassium Channel Kv1.1, Chain A"/>
    <property type="match status" value="1"/>
</dbReference>
<dbReference type="PANTHER" id="PTHR11145">
    <property type="entry name" value="BTB/POZ DOMAIN-CONTAINING ADAPTER FOR CUL3-MEDIATED RHOA DEGRADATION PROTEIN FAMILY MEMBER"/>
    <property type="match status" value="1"/>
</dbReference>